<dbReference type="InterPro" id="IPR038725">
    <property type="entry name" value="YdaG_split_barrel_FMN-bd"/>
</dbReference>
<name>A0A1G1TMX0_9BACT</name>
<sequence length="169" mass="19126">MAEQVAVTQDINKLLDKVKEVKYTTLTTLDARNRLHGRPMYTCQSDSDESLWFFSEKDAQKITEIRHNSQVGLGYADPDKATYVTIAGKAEIVEDHGKIKQLWREDFRGFFPKGAEDPNIALIKVTIENGEYWDTPGNVLVRAFAYAKAITTGEKHHATPEEQSKVQPN</sequence>
<organism evidence="2 3">
    <name type="scientific">Hymenobacter coccineus</name>
    <dbReference type="NCBI Taxonomy" id="1908235"/>
    <lineage>
        <taxon>Bacteria</taxon>
        <taxon>Pseudomonadati</taxon>
        <taxon>Bacteroidota</taxon>
        <taxon>Cytophagia</taxon>
        <taxon>Cytophagales</taxon>
        <taxon>Hymenobacteraceae</taxon>
        <taxon>Hymenobacter</taxon>
    </lineage>
</organism>
<dbReference type="Pfam" id="PF16242">
    <property type="entry name" value="Pyrid_ox_like"/>
    <property type="match status" value="1"/>
</dbReference>
<dbReference type="InterPro" id="IPR012349">
    <property type="entry name" value="Split_barrel_FMN-bd"/>
</dbReference>
<dbReference type="AlphaFoldDB" id="A0A1G1TMX0"/>
<accession>A0A1G1TMX0</accession>
<proteinExistence type="predicted"/>
<reference evidence="2 3" key="1">
    <citation type="submission" date="2016-08" db="EMBL/GenBank/DDBJ databases">
        <title>Hymenobacter coccineus sp. nov., Hymenobacter lapidarius sp. nov. and Hymenobacter glacialis sp. nov., isolated from Antarctic soil.</title>
        <authorList>
            <person name="Sedlacek I."/>
            <person name="Kralova S."/>
            <person name="Kyrova K."/>
            <person name="Maslanova I."/>
            <person name="Stankova E."/>
            <person name="Vrbovska V."/>
            <person name="Nemec M."/>
            <person name="Bartak M."/>
            <person name="Svec P."/>
            <person name="Busse H.-J."/>
            <person name="Pantucek R."/>
        </authorList>
    </citation>
    <scope>NUCLEOTIDE SEQUENCE [LARGE SCALE GENOMIC DNA]</scope>
    <source>
        <strain evidence="2 3">CCM 8649</strain>
    </source>
</reference>
<evidence type="ECO:0000313" key="3">
    <source>
        <dbReference type="Proteomes" id="UP000177506"/>
    </source>
</evidence>
<feature type="domain" description="General stress protein FMN-binding split barrel" evidence="1">
    <location>
        <begin position="10"/>
        <end position="155"/>
    </location>
</feature>
<evidence type="ECO:0000259" key="1">
    <source>
        <dbReference type="Pfam" id="PF16242"/>
    </source>
</evidence>
<dbReference type="RefSeq" id="WP_070739346.1">
    <property type="nucleotide sequence ID" value="NZ_MDZA01000010.1"/>
</dbReference>
<dbReference type="Proteomes" id="UP000177506">
    <property type="component" value="Unassembled WGS sequence"/>
</dbReference>
<dbReference type="EMBL" id="MDZA01000010">
    <property type="protein sequence ID" value="OGX92165.1"/>
    <property type="molecule type" value="Genomic_DNA"/>
</dbReference>
<gene>
    <name evidence="2" type="ORF">BEN49_17065</name>
</gene>
<keyword evidence="3" id="KW-1185">Reference proteome</keyword>
<evidence type="ECO:0000313" key="2">
    <source>
        <dbReference type="EMBL" id="OGX92165.1"/>
    </source>
</evidence>
<comment type="caution">
    <text evidence="2">The sequence shown here is derived from an EMBL/GenBank/DDBJ whole genome shotgun (WGS) entry which is preliminary data.</text>
</comment>
<dbReference type="InterPro" id="IPR052917">
    <property type="entry name" value="Stress-Dev_Protein"/>
</dbReference>
<protein>
    <recommendedName>
        <fullName evidence="1">General stress protein FMN-binding split barrel domain-containing protein</fullName>
    </recommendedName>
</protein>
<dbReference type="SUPFAM" id="SSF50475">
    <property type="entry name" value="FMN-binding split barrel"/>
    <property type="match status" value="1"/>
</dbReference>
<dbReference type="Gene3D" id="2.30.110.10">
    <property type="entry name" value="Electron Transport, Fmn-binding Protein, Chain A"/>
    <property type="match status" value="1"/>
</dbReference>
<dbReference type="OrthoDB" id="1432662at2"/>
<dbReference type="PANTHER" id="PTHR34818">
    <property type="entry name" value="PROTEIN BLI-3"/>
    <property type="match status" value="1"/>
</dbReference>
<dbReference type="PANTHER" id="PTHR34818:SF1">
    <property type="entry name" value="PROTEIN BLI-3"/>
    <property type="match status" value="1"/>
</dbReference>